<reference evidence="7" key="1">
    <citation type="submission" date="2016-11" db="UniProtKB">
        <authorList>
            <consortium name="WormBaseParasite"/>
        </authorList>
    </citation>
    <scope>IDENTIFICATION</scope>
</reference>
<feature type="domain" description="RRM" evidence="5">
    <location>
        <begin position="44"/>
        <end position="127"/>
    </location>
</feature>
<dbReference type="GO" id="GO:0000398">
    <property type="term" value="P:mRNA splicing, via spliceosome"/>
    <property type="evidence" value="ECO:0007669"/>
    <property type="project" value="TreeGrafter"/>
</dbReference>
<name>A0A1I7UTH9_9PELO</name>
<evidence type="ECO:0000259" key="5">
    <source>
        <dbReference type="PROSITE" id="PS50102"/>
    </source>
</evidence>
<dbReference type="InterPro" id="IPR035979">
    <property type="entry name" value="RBD_domain_sf"/>
</dbReference>
<proteinExistence type="predicted"/>
<dbReference type="FunFam" id="3.30.70.330:FF:000040">
    <property type="entry name" value="Heterogeneous nuclear ribonucleoprotein A2/B1"/>
    <property type="match status" value="1"/>
</dbReference>
<accession>A0A1I7UTH9</accession>
<dbReference type="InterPro" id="IPR000504">
    <property type="entry name" value="RRM_dom"/>
</dbReference>
<protein>
    <submittedName>
        <fullName evidence="7">RRM domain-containing protein</fullName>
    </submittedName>
</protein>
<dbReference type="SUPFAM" id="SSF54928">
    <property type="entry name" value="RNA-binding domain, RBD"/>
    <property type="match status" value="2"/>
</dbReference>
<dbReference type="SMART" id="SM00360">
    <property type="entry name" value="RRM"/>
    <property type="match status" value="2"/>
</dbReference>
<evidence type="ECO:0000256" key="4">
    <source>
        <dbReference type="SAM" id="MobiDB-lite"/>
    </source>
</evidence>
<feature type="compositionally biased region" description="Low complexity" evidence="4">
    <location>
        <begin position="237"/>
        <end position="249"/>
    </location>
</feature>
<evidence type="ECO:0000256" key="1">
    <source>
        <dbReference type="ARBA" id="ARBA00022737"/>
    </source>
</evidence>
<dbReference type="STRING" id="1561998.A0A1I7UTH9"/>
<evidence type="ECO:0000256" key="3">
    <source>
        <dbReference type="PROSITE-ProRule" id="PRU00176"/>
    </source>
</evidence>
<dbReference type="Gene3D" id="3.30.70.330">
    <property type="match status" value="2"/>
</dbReference>
<keyword evidence="1" id="KW-0677">Repeat</keyword>
<sequence>MYPFCFSPEFMKLIQSMPPIPPVYFPPPPPKFSQDRNDSPTQLRKLFVGGLCHETTNEQLGEFFSQWGKVVDSIVMKDSKTQLSRGFGFITYESIFDAELAMSKRPHWLGGRRIDTKRAVPRDQMESIQIPLFSPEEPIPTGYKLSLTGITSGIHSVDSLRIYFDTFGTLDQVEIRKWGNQGFLIYEDKKSADSCVAHERHMVNDREITVAWEDQGRSSADGESSFGGTNTEEDVLSQGFSDQGSSDQGYTNDHFFAM</sequence>
<feature type="region of interest" description="Disordered" evidence="4">
    <location>
        <begin position="213"/>
        <end position="251"/>
    </location>
</feature>
<dbReference type="Pfam" id="PF00076">
    <property type="entry name" value="RRM_1"/>
    <property type="match status" value="1"/>
</dbReference>
<keyword evidence="6" id="KW-1185">Reference proteome</keyword>
<feature type="compositionally biased region" description="Polar residues" evidence="4">
    <location>
        <begin position="217"/>
        <end position="230"/>
    </location>
</feature>
<evidence type="ECO:0000313" key="7">
    <source>
        <dbReference type="WBParaSite" id="Csp11.Scaffold630.g19194.t1"/>
    </source>
</evidence>
<dbReference type="PANTHER" id="PTHR48026:SF14">
    <property type="entry name" value="HETEROGENEOUS NUCLEAR RIBONUCLEOPROTEIN A1"/>
    <property type="match status" value="1"/>
</dbReference>
<evidence type="ECO:0000313" key="6">
    <source>
        <dbReference type="Proteomes" id="UP000095282"/>
    </source>
</evidence>
<dbReference type="PROSITE" id="PS50102">
    <property type="entry name" value="RRM"/>
    <property type="match status" value="1"/>
</dbReference>
<organism evidence="6 7">
    <name type="scientific">Caenorhabditis tropicalis</name>
    <dbReference type="NCBI Taxonomy" id="1561998"/>
    <lineage>
        <taxon>Eukaryota</taxon>
        <taxon>Metazoa</taxon>
        <taxon>Ecdysozoa</taxon>
        <taxon>Nematoda</taxon>
        <taxon>Chromadorea</taxon>
        <taxon>Rhabditida</taxon>
        <taxon>Rhabditina</taxon>
        <taxon>Rhabditomorpha</taxon>
        <taxon>Rhabditoidea</taxon>
        <taxon>Rhabditidae</taxon>
        <taxon>Peloderinae</taxon>
        <taxon>Caenorhabditis</taxon>
    </lineage>
</organism>
<dbReference type="GO" id="GO:0071013">
    <property type="term" value="C:catalytic step 2 spliceosome"/>
    <property type="evidence" value="ECO:0007669"/>
    <property type="project" value="TreeGrafter"/>
</dbReference>
<dbReference type="PANTHER" id="PTHR48026">
    <property type="entry name" value="HOMOLOGOUS TO DROSOPHILA SQD (SQUID) PROTEIN"/>
    <property type="match status" value="1"/>
</dbReference>
<dbReference type="GO" id="GO:0003730">
    <property type="term" value="F:mRNA 3'-UTR binding"/>
    <property type="evidence" value="ECO:0007669"/>
    <property type="project" value="TreeGrafter"/>
</dbReference>
<dbReference type="GO" id="GO:0098687">
    <property type="term" value="C:chromosomal region"/>
    <property type="evidence" value="ECO:0007669"/>
    <property type="project" value="UniProtKB-ARBA"/>
</dbReference>
<dbReference type="eggNOG" id="KOG0118">
    <property type="taxonomic scope" value="Eukaryota"/>
</dbReference>
<evidence type="ECO:0000256" key="2">
    <source>
        <dbReference type="ARBA" id="ARBA00022884"/>
    </source>
</evidence>
<dbReference type="InterPro" id="IPR012677">
    <property type="entry name" value="Nucleotide-bd_a/b_plait_sf"/>
</dbReference>
<dbReference type="WBParaSite" id="Csp11.Scaffold630.g19194.t1">
    <property type="protein sequence ID" value="Csp11.Scaffold630.g19194.t1"/>
    <property type="gene ID" value="Csp11.Scaffold630.g19194"/>
</dbReference>
<dbReference type="Proteomes" id="UP000095282">
    <property type="component" value="Unplaced"/>
</dbReference>
<dbReference type="AlphaFoldDB" id="A0A1I7UTH9"/>
<keyword evidence="2 3" id="KW-0694">RNA-binding</keyword>